<proteinExistence type="predicted"/>
<dbReference type="RefSeq" id="WP_216505525.1">
    <property type="nucleotide sequence ID" value="NZ_JAHMHJ010000003.1"/>
</dbReference>
<protein>
    <submittedName>
        <fullName evidence="1">Glucose-6-phosphate isomerase</fullName>
    </submittedName>
</protein>
<reference evidence="1" key="1">
    <citation type="submission" date="2021-06" db="EMBL/GenBank/DDBJ databases">
        <title>Novel Mycoplasma species detected in California sea lions (Zalophus californianus) from the USA.</title>
        <authorList>
            <person name="Volokhov D.V."/>
            <person name="Furtak V.A."/>
            <person name="Zagorodnyaya T.A."/>
        </authorList>
    </citation>
    <scope>NUCLEOTIDE SEQUENCE [LARGE SCALE GENOMIC DNA]</scope>
    <source>
        <strain evidence="1">CSL 4779</strain>
    </source>
</reference>
<keyword evidence="2" id="KW-1185">Reference proteome</keyword>
<sequence length="413" mass="48337">MSKLTLKAFNYHPDFNNESLIEKATGIIRGIKLKTIVGFENFGFHELALNFGQFNLNEITNFAERIIKQNTKNIIIFTDSRTRDNINAAMDFVYFYDLLGDNKIKYEIINCDENYTNWFDKYEYFKRTYCFEKTSFIFTKLNIFTDSFVEFIKVFLNYIQLKNGYYRTLERCFIIGKQYLEDQLNFIETIEENRLISPNILDERFSFFSEINLLLMHMNGININNVLDGYTSASIDFTSEDIKNNLAFQYGYINSVLKHEKKQNILIGGNQGLNKILLIQARLSNENIQKHNNLTNTMCFPEDIYTYAPYTIGMNHRFFASYITFYQEKTDFRITPELNESDGIPAFKQNRLSDANKLITDGVLTTLSHIANIPLCQIILNNNSEGVLGAYVCFIYWSQIYESYLNKSNPFVV</sequence>
<dbReference type="EMBL" id="JAHMHK010000002">
    <property type="protein sequence ID" value="MBU4693629.1"/>
    <property type="molecule type" value="Genomic_DNA"/>
</dbReference>
<gene>
    <name evidence="1" type="ORF">KQ878_01870</name>
</gene>
<organism evidence="1 2">
    <name type="scientific">Mycoplasma zalophidermidis</name>
    <dbReference type="NCBI Taxonomy" id="398174"/>
    <lineage>
        <taxon>Bacteria</taxon>
        <taxon>Bacillati</taxon>
        <taxon>Mycoplasmatota</taxon>
        <taxon>Mollicutes</taxon>
        <taxon>Mycoplasmataceae</taxon>
        <taxon>Mycoplasma</taxon>
    </lineage>
</organism>
<evidence type="ECO:0000313" key="1">
    <source>
        <dbReference type="EMBL" id="MBU4693629.1"/>
    </source>
</evidence>
<dbReference type="Proteomes" id="UP000812267">
    <property type="component" value="Unassembled WGS sequence"/>
</dbReference>
<comment type="caution">
    <text evidence="1">The sequence shown here is derived from an EMBL/GenBank/DDBJ whole genome shotgun (WGS) entry which is preliminary data.</text>
</comment>
<accession>A0ABS6DRZ3</accession>
<evidence type="ECO:0000313" key="2">
    <source>
        <dbReference type="Proteomes" id="UP000812267"/>
    </source>
</evidence>
<dbReference type="GO" id="GO:0016853">
    <property type="term" value="F:isomerase activity"/>
    <property type="evidence" value="ECO:0007669"/>
    <property type="project" value="UniProtKB-KW"/>
</dbReference>
<name>A0ABS6DRZ3_9MOLU</name>
<keyword evidence="1" id="KW-0413">Isomerase</keyword>